<dbReference type="EMBL" id="JAUKUA010000007">
    <property type="protein sequence ID" value="KAK0704345.1"/>
    <property type="molecule type" value="Genomic_DNA"/>
</dbReference>
<feature type="region of interest" description="Disordered" evidence="2">
    <location>
        <begin position="1"/>
        <end position="27"/>
    </location>
</feature>
<protein>
    <submittedName>
        <fullName evidence="3">Uncharacterized protein</fullName>
    </submittedName>
</protein>
<dbReference type="AlphaFoldDB" id="A0AA40DIE5"/>
<keyword evidence="4" id="KW-1185">Reference proteome</keyword>
<evidence type="ECO:0000313" key="3">
    <source>
        <dbReference type="EMBL" id="KAK0704345.1"/>
    </source>
</evidence>
<organism evidence="3 4">
    <name type="scientific">Lasiosphaeris hirsuta</name>
    <dbReference type="NCBI Taxonomy" id="260670"/>
    <lineage>
        <taxon>Eukaryota</taxon>
        <taxon>Fungi</taxon>
        <taxon>Dikarya</taxon>
        <taxon>Ascomycota</taxon>
        <taxon>Pezizomycotina</taxon>
        <taxon>Sordariomycetes</taxon>
        <taxon>Sordariomycetidae</taxon>
        <taxon>Sordariales</taxon>
        <taxon>Lasiosphaeriaceae</taxon>
        <taxon>Lasiosphaeris</taxon>
    </lineage>
</organism>
<accession>A0AA40DIE5</accession>
<evidence type="ECO:0000313" key="4">
    <source>
        <dbReference type="Proteomes" id="UP001172102"/>
    </source>
</evidence>
<gene>
    <name evidence="3" type="ORF">B0H67DRAFT_613057</name>
</gene>
<comment type="caution">
    <text evidence="3">The sequence shown here is derived from an EMBL/GenBank/DDBJ whole genome shotgun (WGS) entry which is preliminary data.</text>
</comment>
<name>A0AA40DIE5_9PEZI</name>
<reference evidence="3" key="1">
    <citation type="submission" date="2023-06" db="EMBL/GenBank/DDBJ databases">
        <title>Genome-scale phylogeny and comparative genomics of the fungal order Sordariales.</title>
        <authorList>
            <consortium name="Lawrence Berkeley National Laboratory"/>
            <person name="Hensen N."/>
            <person name="Bonometti L."/>
            <person name="Westerberg I."/>
            <person name="Brannstrom I.O."/>
            <person name="Guillou S."/>
            <person name="Cros-Aarteil S."/>
            <person name="Calhoun S."/>
            <person name="Haridas S."/>
            <person name="Kuo A."/>
            <person name="Mondo S."/>
            <person name="Pangilinan J."/>
            <person name="Riley R."/>
            <person name="Labutti K."/>
            <person name="Andreopoulos B."/>
            <person name="Lipzen A."/>
            <person name="Chen C."/>
            <person name="Yanf M."/>
            <person name="Daum C."/>
            <person name="Ng V."/>
            <person name="Clum A."/>
            <person name="Steindorff A."/>
            <person name="Ohm R."/>
            <person name="Martin F."/>
            <person name="Silar P."/>
            <person name="Natvig D."/>
            <person name="Lalanne C."/>
            <person name="Gautier V."/>
            <person name="Ament-Velasquez S.L."/>
            <person name="Kruys A."/>
            <person name="Hutchinson M.I."/>
            <person name="Powell A.J."/>
            <person name="Barry K."/>
            <person name="Miller A.N."/>
            <person name="Grigoriev I.V."/>
            <person name="Debuchy R."/>
            <person name="Gladieux P."/>
            <person name="Thoren M.H."/>
            <person name="Johannesson H."/>
        </authorList>
    </citation>
    <scope>NUCLEOTIDE SEQUENCE</scope>
    <source>
        <strain evidence="3">SMH4607-1</strain>
    </source>
</reference>
<keyword evidence="1" id="KW-0175">Coiled coil</keyword>
<dbReference type="Proteomes" id="UP001172102">
    <property type="component" value="Unassembled WGS sequence"/>
</dbReference>
<evidence type="ECO:0000256" key="2">
    <source>
        <dbReference type="SAM" id="MobiDB-lite"/>
    </source>
</evidence>
<sequence>MPDHDISDHDDPMVPSDPNSTVRQSLSMDGSENLGLSAVPFDFSDLNAALPVPGARVPTTGIASGIPIPTIVVEDWDVMQLASGTKRLACRPPRHHHVFNVPAVEAHRRRLALEKVEEEKHQELKTTTSASTNIDRDIKEATTKMDELSVINETQEERLLRLQERRQRNTRRVRVLVQPEQTRVQLHNRAVRKAQGLFYPPAPKPYWTWVTKYDSD</sequence>
<feature type="compositionally biased region" description="Basic and acidic residues" evidence="2">
    <location>
        <begin position="1"/>
        <end position="12"/>
    </location>
</feature>
<proteinExistence type="predicted"/>
<evidence type="ECO:0000256" key="1">
    <source>
        <dbReference type="SAM" id="Coils"/>
    </source>
</evidence>
<feature type="compositionally biased region" description="Polar residues" evidence="2">
    <location>
        <begin position="17"/>
        <end position="27"/>
    </location>
</feature>
<feature type="coiled-coil region" evidence="1">
    <location>
        <begin position="138"/>
        <end position="172"/>
    </location>
</feature>